<dbReference type="Proteomes" id="UP001320831">
    <property type="component" value="Unassembled WGS sequence"/>
</dbReference>
<name>A0ABT2LXM9_9HYPH</name>
<dbReference type="PANTHER" id="PTHR18968">
    <property type="entry name" value="THIAMINE PYROPHOSPHATE ENZYMES"/>
    <property type="match status" value="1"/>
</dbReference>
<dbReference type="InterPro" id="IPR012001">
    <property type="entry name" value="Thiamin_PyroP_enz_TPP-bd_dom"/>
</dbReference>
<comment type="similarity">
    <text evidence="1 3">Belongs to the TPP enzyme family.</text>
</comment>
<evidence type="ECO:0000256" key="2">
    <source>
        <dbReference type="ARBA" id="ARBA00023052"/>
    </source>
</evidence>
<reference evidence="7 8" key="1">
    <citation type="submission" date="2022-09" db="EMBL/GenBank/DDBJ databases">
        <title>Chelativorans salina sp. nov., a novel slightly halophilic bacterium isolated from a saline lake sediment enrichment.</title>
        <authorList>
            <person name="Gao L."/>
            <person name="Fang B.-Z."/>
            <person name="Li W.-J."/>
        </authorList>
    </citation>
    <scope>NUCLEOTIDE SEQUENCE [LARGE SCALE GENOMIC DNA]</scope>
    <source>
        <strain evidence="7 8">EGI FJ00035</strain>
    </source>
</reference>
<feature type="domain" description="Thiamine pyrophosphate enzyme TPP-binding" evidence="5">
    <location>
        <begin position="433"/>
        <end position="580"/>
    </location>
</feature>
<dbReference type="InterPro" id="IPR029061">
    <property type="entry name" value="THDP-binding"/>
</dbReference>
<dbReference type="PANTHER" id="PTHR18968:SF13">
    <property type="entry name" value="ACETOLACTATE SYNTHASE CATALYTIC SUBUNIT, MITOCHONDRIAL"/>
    <property type="match status" value="1"/>
</dbReference>
<feature type="domain" description="Thiamine pyrophosphate enzyme N-terminal TPP-binding" evidence="6">
    <location>
        <begin position="19"/>
        <end position="125"/>
    </location>
</feature>
<proteinExistence type="inferred from homology"/>
<dbReference type="CDD" id="cd07035">
    <property type="entry name" value="TPP_PYR_POX_like"/>
    <property type="match status" value="1"/>
</dbReference>
<dbReference type="InterPro" id="IPR029035">
    <property type="entry name" value="DHS-like_NAD/FAD-binding_dom"/>
</dbReference>
<dbReference type="Gene3D" id="3.40.50.970">
    <property type="match status" value="2"/>
</dbReference>
<evidence type="ECO:0000313" key="7">
    <source>
        <dbReference type="EMBL" id="MCT7378138.1"/>
    </source>
</evidence>
<dbReference type="SUPFAM" id="SSF52518">
    <property type="entry name" value="Thiamin diphosphate-binding fold (THDP-binding)"/>
    <property type="match status" value="2"/>
</dbReference>
<dbReference type="Pfam" id="PF02775">
    <property type="entry name" value="TPP_enzyme_C"/>
    <property type="match status" value="1"/>
</dbReference>
<dbReference type="Pfam" id="PF00205">
    <property type="entry name" value="TPP_enzyme_M"/>
    <property type="match status" value="1"/>
</dbReference>
<evidence type="ECO:0000313" key="8">
    <source>
        <dbReference type="Proteomes" id="UP001320831"/>
    </source>
</evidence>
<dbReference type="InterPro" id="IPR045229">
    <property type="entry name" value="TPP_enz"/>
</dbReference>
<protein>
    <submittedName>
        <fullName evidence="7">Thiamine pyrophosphate-binding protein</fullName>
    </submittedName>
</protein>
<dbReference type="Pfam" id="PF02776">
    <property type="entry name" value="TPP_enzyme_N"/>
    <property type="match status" value="1"/>
</dbReference>
<evidence type="ECO:0000259" key="5">
    <source>
        <dbReference type="Pfam" id="PF02775"/>
    </source>
</evidence>
<keyword evidence="8" id="KW-1185">Reference proteome</keyword>
<evidence type="ECO:0000259" key="6">
    <source>
        <dbReference type="Pfam" id="PF02776"/>
    </source>
</evidence>
<accession>A0ABT2LXM9</accession>
<evidence type="ECO:0000256" key="1">
    <source>
        <dbReference type="ARBA" id="ARBA00007812"/>
    </source>
</evidence>
<dbReference type="Gene3D" id="3.40.50.1220">
    <property type="entry name" value="TPP-binding domain"/>
    <property type="match status" value="1"/>
</dbReference>
<comment type="caution">
    <text evidence="7">The sequence shown here is derived from an EMBL/GenBank/DDBJ whole genome shotgun (WGS) entry which is preliminary data.</text>
</comment>
<organism evidence="7 8">
    <name type="scientific">Chelativorans salis</name>
    <dbReference type="NCBI Taxonomy" id="2978478"/>
    <lineage>
        <taxon>Bacteria</taxon>
        <taxon>Pseudomonadati</taxon>
        <taxon>Pseudomonadota</taxon>
        <taxon>Alphaproteobacteria</taxon>
        <taxon>Hyphomicrobiales</taxon>
        <taxon>Phyllobacteriaceae</taxon>
        <taxon>Chelativorans</taxon>
    </lineage>
</organism>
<dbReference type="RefSeq" id="WP_260906954.1">
    <property type="nucleotide sequence ID" value="NZ_JAOCZP010000011.1"/>
</dbReference>
<sequence>MNLKTERSEPASASVAGWASDVAAQTIRELGYRYIAMVPGSSFRGLQDSIVNLLGNASPEIVMALHEAQSVFIAQGYARATDEPMGVALHANVGLLNGAMGIFDTWCDRQPMLVIGATGPVDADKRRPWIDWVHTARDQGALVRNFVKWDDQPNSTEATVESLLRAHQIANTEPSGPVYVCLDAGIQESRLSHPVAIPPVERFAPPPPPAAGPASISALVEALRAAKRPLLLFGRGRRSLEAWNKRVVLAEACGATVLSGTHAAAVFPTTHIQHVLPPVGERPTSLERDLVAAADLIVSFDWHDLAGFLRARTGAAQTQQPLDARIASVSLEPVLANGWNMDHQALPAVDIPVLADPDTVVGQLVIALGGEKMPSRLIEAEHWTAHADCERAKARGSELTVQDLAWVVTGALQGEPVTYARLPFGWPTIACVFEHPLAFLGKDAGGTVGSGPGHTVGSALALKGSGRLVVGIIGDGDFAIGMQALWSASYTDTPALFIVANNRSYFNDEVHQERVARERDRPVENKWIGQRIEPFVDNAAIARAQGFAALGPLEGEQAVRDALEEAVRVVQSGGRVLLDVVVKGGYGE</sequence>
<evidence type="ECO:0000256" key="3">
    <source>
        <dbReference type="RuleBase" id="RU362132"/>
    </source>
</evidence>
<dbReference type="InterPro" id="IPR012000">
    <property type="entry name" value="Thiamin_PyroP_enz_cen_dom"/>
</dbReference>
<evidence type="ECO:0000259" key="4">
    <source>
        <dbReference type="Pfam" id="PF00205"/>
    </source>
</evidence>
<dbReference type="EMBL" id="JAOCZP010000011">
    <property type="protein sequence ID" value="MCT7378138.1"/>
    <property type="molecule type" value="Genomic_DNA"/>
</dbReference>
<feature type="domain" description="Thiamine pyrophosphate enzyme central" evidence="4">
    <location>
        <begin position="216"/>
        <end position="299"/>
    </location>
</feature>
<keyword evidence="2 3" id="KW-0786">Thiamine pyrophosphate</keyword>
<dbReference type="SUPFAM" id="SSF52467">
    <property type="entry name" value="DHS-like NAD/FAD-binding domain"/>
    <property type="match status" value="1"/>
</dbReference>
<dbReference type="InterPro" id="IPR011766">
    <property type="entry name" value="TPP_enzyme_TPP-bd"/>
</dbReference>
<gene>
    <name evidence="7" type="ORF">N5A92_24280</name>
</gene>